<organism evidence="11 12">
    <name type="scientific">Cinchona calisaya</name>
    <dbReference type="NCBI Taxonomy" id="153742"/>
    <lineage>
        <taxon>Eukaryota</taxon>
        <taxon>Viridiplantae</taxon>
        <taxon>Streptophyta</taxon>
        <taxon>Embryophyta</taxon>
        <taxon>Tracheophyta</taxon>
        <taxon>Spermatophyta</taxon>
        <taxon>Magnoliopsida</taxon>
        <taxon>eudicotyledons</taxon>
        <taxon>Gunneridae</taxon>
        <taxon>Pentapetalae</taxon>
        <taxon>asterids</taxon>
        <taxon>lamiids</taxon>
        <taxon>Gentianales</taxon>
        <taxon>Rubiaceae</taxon>
        <taxon>Cinchonoideae</taxon>
        <taxon>Cinchoneae</taxon>
        <taxon>Cinchona</taxon>
    </lineage>
</organism>
<evidence type="ECO:0000313" key="11">
    <source>
        <dbReference type="EMBL" id="KAL3529402.1"/>
    </source>
</evidence>
<evidence type="ECO:0000256" key="9">
    <source>
        <dbReference type="SAM" id="MobiDB-lite"/>
    </source>
</evidence>
<keyword evidence="4" id="KW-0479">Metal-binding</keyword>
<comment type="catalytic activity">
    <reaction evidence="1">
        <text>S-ubiquitinyl-[E2 ubiquitin-conjugating enzyme]-L-cysteine + [acceptor protein]-L-lysine = [E2 ubiquitin-conjugating enzyme]-L-cysteine + N(6)-ubiquitinyl-[acceptor protein]-L-lysine.</text>
        <dbReference type="EC" id="2.3.2.27"/>
    </reaction>
</comment>
<keyword evidence="12" id="KW-1185">Reference proteome</keyword>
<accession>A0ABD3AF55</accession>
<feature type="region of interest" description="Disordered" evidence="9">
    <location>
        <begin position="305"/>
        <end position="324"/>
    </location>
</feature>
<comment type="caution">
    <text evidence="11">The sequence shown here is derived from an EMBL/GenBank/DDBJ whole genome shotgun (WGS) entry which is preliminary data.</text>
</comment>
<dbReference type="GO" id="GO:0061630">
    <property type="term" value="F:ubiquitin protein ligase activity"/>
    <property type="evidence" value="ECO:0007669"/>
    <property type="project" value="UniProtKB-EC"/>
</dbReference>
<reference evidence="11 12" key="1">
    <citation type="submission" date="2024-11" db="EMBL/GenBank/DDBJ databases">
        <title>A near-complete genome assembly of Cinchona calisaya.</title>
        <authorList>
            <person name="Lian D.C."/>
            <person name="Zhao X.W."/>
            <person name="Wei L."/>
        </authorList>
    </citation>
    <scope>NUCLEOTIDE SEQUENCE [LARGE SCALE GENOMIC DNA]</scope>
    <source>
        <tissue evidence="11">Nenye</tissue>
    </source>
</reference>
<dbReference type="GO" id="GO:0008270">
    <property type="term" value="F:zinc ion binding"/>
    <property type="evidence" value="ECO:0007669"/>
    <property type="project" value="UniProtKB-KW"/>
</dbReference>
<dbReference type="Gene3D" id="3.30.40.10">
    <property type="entry name" value="Zinc/RING finger domain, C3HC4 (zinc finger)"/>
    <property type="match status" value="1"/>
</dbReference>
<dbReference type="SMART" id="SM00184">
    <property type="entry name" value="RING"/>
    <property type="match status" value="1"/>
</dbReference>
<feature type="domain" description="RING-type" evidence="10">
    <location>
        <begin position="223"/>
        <end position="264"/>
    </location>
</feature>
<evidence type="ECO:0000256" key="5">
    <source>
        <dbReference type="ARBA" id="ARBA00022771"/>
    </source>
</evidence>
<dbReference type="InterPro" id="IPR013083">
    <property type="entry name" value="Znf_RING/FYVE/PHD"/>
</dbReference>
<dbReference type="AlphaFoldDB" id="A0ABD3AF55"/>
<dbReference type="PROSITE" id="PS50089">
    <property type="entry name" value="ZF_RING_2"/>
    <property type="match status" value="1"/>
</dbReference>
<dbReference type="CDD" id="cd16667">
    <property type="entry name" value="RING-H2_RNF126-like"/>
    <property type="match status" value="1"/>
</dbReference>
<evidence type="ECO:0000313" key="12">
    <source>
        <dbReference type="Proteomes" id="UP001630127"/>
    </source>
</evidence>
<dbReference type="InterPro" id="IPR039525">
    <property type="entry name" value="RNF126-like_zinc-ribbon"/>
</dbReference>
<name>A0ABD3AF55_9GENT</name>
<proteinExistence type="predicted"/>
<feature type="compositionally biased region" description="Low complexity" evidence="9">
    <location>
        <begin position="354"/>
        <end position="374"/>
    </location>
</feature>
<evidence type="ECO:0000259" key="10">
    <source>
        <dbReference type="PROSITE" id="PS50089"/>
    </source>
</evidence>
<dbReference type="FunFam" id="3.30.40.10:FF:000022">
    <property type="entry name" value="E3 ubiquitin-protein ligase RING1-like"/>
    <property type="match status" value="1"/>
</dbReference>
<dbReference type="PANTHER" id="PTHR15710">
    <property type="entry name" value="E3 UBIQUITIN-PROTEIN LIGASE PRAJA"/>
    <property type="match status" value="1"/>
</dbReference>
<evidence type="ECO:0000256" key="8">
    <source>
        <dbReference type="PROSITE-ProRule" id="PRU00175"/>
    </source>
</evidence>
<feature type="region of interest" description="Disordered" evidence="9">
    <location>
        <begin position="274"/>
        <end position="294"/>
    </location>
</feature>
<evidence type="ECO:0000256" key="4">
    <source>
        <dbReference type="ARBA" id="ARBA00022723"/>
    </source>
</evidence>
<feature type="compositionally biased region" description="Gly residues" evidence="9">
    <location>
        <begin position="306"/>
        <end position="317"/>
    </location>
</feature>
<evidence type="ECO:0000256" key="7">
    <source>
        <dbReference type="ARBA" id="ARBA00022833"/>
    </source>
</evidence>
<sequence>MSSAGIFGGGGDGGGGGGGGSMAPQNFFCYQCERTVNISPSPSPTSELVCPNCHGGFLEESDSATSPAIPNPDLFFPPAFGGGGGGGGGFPAIFSTTSAGGGEIDLSSLFGAAANYPTQSPNEFNHFSFLNNHLNNLRSSGANIHFVFENPGGGVGIGIGGGGGLPGNFGDYFVGPGLEQLIQQLAENDPNRYGTPAASKSAVEGLPTIKLTEELLASDSSLCAVCKDSFELNEEAKQMPCKHVYHSDCILPWLELHNSCPVCRYELPTDDPDYESRRNGQQGPNDNTSNVTSFGVNIRNDDIFGTGSGDLSGGGGYQENLQTPRTVERRFSISLPWLFRGFGSPAETSGSGGAANSDGGNNGSNQNNNNSGGSKTDSGGQARMEDLD</sequence>
<keyword evidence="6" id="KW-0833">Ubl conjugation pathway</keyword>
<dbReference type="EMBL" id="JBJUIK010000004">
    <property type="protein sequence ID" value="KAL3529402.1"/>
    <property type="molecule type" value="Genomic_DNA"/>
</dbReference>
<dbReference type="Pfam" id="PF13639">
    <property type="entry name" value="zf-RING_2"/>
    <property type="match status" value="1"/>
</dbReference>
<keyword evidence="7" id="KW-0862">Zinc</keyword>
<evidence type="ECO:0000256" key="3">
    <source>
        <dbReference type="ARBA" id="ARBA00022679"/>
    </source>
</evidence>
<dbReference type="Proteomes" id="UP001630127">
    <property type="component" value="Unassembled WGS sequence"/>
</dbReference>
<protein>
    <recommendedName>
        <fullName evidence="2">RING-type E3 ubiquitin transferase</fullName>
        <ecNumber evidence="2">2.3.2.27</ecNumber>
    </recommendedName>
</protein>
<dbReference type="EC" id="2.3.2.27" evidence="2"/>
<dbReference type="Pfam" id="PF14369">
    <property type="entry name" value="Zn_ribbon_19"/>
    <property type="match status" value="1"/>
</dbReference>
<evidence type="ECO:0000256" key="6">
    <source>
        <dbReference type="ARBA" id="ARBA00022786"/>
    </source>
</evidence>
<dbReference type="SUPFAM" id="SSF57850">
    <property type="entry name" value="RING/U-box"/>
    <property type="match status" value="1"/>
</dbReference>
<feature type="compositionally biased region" description="Polar residues" evidence="9">
    <location>
        <begin position="279"/>
        <end position="294"/>
    </location>
</feature>
<evidence type="ECO:0000256" key="1">
    <source>
        <dbReference type="ARBA" id="ARBA00000900"/>
    </source>
</evidence>
<dbReference type="PANTHER" id="PTHR15710:SF202">
    <property type="entry name" value="RING-TYPE E3 UBIQUITIN TRANSFERASE"/>
    <property type="match status" value="1"/>
</dbReference>
<feature type="region of interest" description="Disordered" evidence="9">
    <location>
        <begin position="344"/>
        <end position="388"/>
    </location>
</feature>
<gene>
    <name evidence="11" type="ORF">ACH5RR_008724</name>
</gene>
<dbReference type="InterPro" id="IPR001841">
    <property type="entry name" value="Znf_RING"/>
</dbReference>
<keyword evidence="3" id="KW-0808">Transferase</keyword>
<evidence type="ECO:0000256" key="2">
    <source>
        <dbReference type="ARBA" id="ARBA00012483"/>
    </source>
</evidence>
<keyword evidence="5 8" id="KW-0863">Zinc-finger</keyword>